<dbReference type="InterPro" id="IPR036899">
    <property type="entry name" value="Ribosomal_uL13_sf"/>
</dbReference>
<sequence>MKDTFIPSKSSLQKEWYIIDATNKCLGRLATEIVYILRGKNKIFYNPAQDLEQIIIVINSSKVSVTGKKSFQKVYFRHSGRPGGDTLETFKNLQKRLPERILEKAVKGMLPKNKLGRRLFKNLKVYKGKDHPHISQQPKFINI</sequence>
<dbReference type="GO" id="GO:0022625">
    <property type="term" value="C:cytosolic large ribosomal subunit"/>
    <property type="evidence" value="ECO:0007669"/>
    <property type="project" value="TreeGrafter"/>
</dbReference>
<proteinExistence type="inferred from homology"/>
<keyword evidence="6" id="KW-0150">Chloroplast</keyword>
<dbReference type="GeneID" id="63377844"/>
<dbReference type="CDD" id="cd00392">
    <property type="entry name" value="Ribosomal_L13"/>
    <property type="match status" value="1"/>
</dbReference>
<evidence type="ECO:0000256" key="3">
    <source>
        <dbReference type="ARBA" id="ARBA00023274"/>
    </source>
</evidence>
<dbReference type="Pfam" id="PF00572">
    <property type="entry name" value="Ribosomal_L13"/>
    <property type="match status" value="1"/>
</dbReference>
<dbReference type="PANTHER" id="PTHR11545">
    <property type="entry name" value="RIBOSOMAL PROTEIN L13"/>
    <property type="match status" value="1"/>
</dbReference>
<evidence type="ECO:0000313" key="6">
    <source>
        <dbReference type="EMBL" id="QOW07556.1"/>
    </source>
</evidence>
<comment type="subunit">
    <text evidence="4">Part of the 50S ribosomal subunit.</text>
</comment>
<dbReference type="SUPFAM" id="SSF52161">
    <property type="entry name" value="Ribosomal protein L13"/>
    <property type="match status" value="1"/>
</dbReference>
<reference evidence="6" key="1">
    <citation type="submission" date="2020-03" db="EMBL/GenBank/DDBJ databases">
        <title>Schizocladia ischiensis organellar genomes: estimating the origin of multicellularity in heterokonts and the emergence of shallow ocean ecosystems.</title>
        <authorList>
            <person name="Phillips N.E."/>
            <person name="Braun E.L."/>
            <person name="Boore J."/>
            <person name="Cheda B."/>
            <person name="Salomon M.P."/>
        </authorList>
    </citation>
    <scope>NUCLEOTIDE SEQUENCE</scope>
</reference>
<keyword evidence="6" id="KW-0934">Plastid</keyword>
<dbReference type="EMBL" id="MT226925">
    <property type="protein sequence ID" value="QOW07556.1"/>
    <property type="molecule type" value="Genomic_DNA"/>
</dbReference>
<evidence type="ECO:0000256" key="1">
    <source>
        <dbReference type="ARBA" id="ARBA00006227"/>
    </source>
</evidence>
<geneLocation type="chloroplast" evidence="6"/>
<dbReference type="AlphaFoldDB" id="A0A7S6UA18"/>
<dbReference type="GO" id="GO:0009507">
    <property type="term" value="C:chloroplast"/>
    <property type="evidence" value="ECO:0007669"/>
    <property type="project" value="UniProtKB-SubCell"/>
</dbReference>
<dbReference type="InterPro" id="IPR005823">
    <property type="entry name" value="Ribosomal_uL13_bac-type"/>
</dbReference>
<comment type="similarity">
    <text evidence="1 4 5">Belongs to the universal ribosomal protein uL13 family.</text>
</comment>
<dbReference type="Gene3D" id="3.90.1180.10">
    <property type="entry name" value="Ribosomal protein L13"/>
    <property type="match status" value="1"/>
</dbReference>
<keyword evidence="3 4" id="KW-0687">Ribonucleoprotein</keyword>
<dbReference type="GO" id="GO:0003735">
    <property type="term" value="F:structural constituent of ribosome"/>
    <property type="evidence" value="ECO:0007669"/>
    <property type="project" value="InterPro"/>
</dbReference>
<protein>
    <recommendedName>
        <fullName evidence="4">Large ribosomal subunit protein uL13c</fullName>
    </recommendedName>
</protein>
<dbReference type="PROSITE" id="PS00783">
    <property type="entry name" value="RIBOSOMAL_L13"/>
    <property type="match status" value="1"/>
</dbReference>
<dbReference type="GO" id="GO:0017148">
    <property type="term" value="P:negative regulation of translation"/>
    <property type="evidence" value="ECO:0007669"/>
    <property type="project" value="TreeGrafter"/>
</dbReference>
<dbReference type="NCBIfam" id="TIGR01066">
    <property type="entry name" value="rplM_bact"/>
    <property type="match status" value="1"/>
</dbReference>
<dbReference type="GO" id="GO:0006412">
    <property type="term" value="P:translation"/>
    <property type="evidence" value="ECO:0007669"/>
    <property type="project" value="UniProtKB-UniRule"/>
</dbReference>
<evidence type="ECO:0000256" key="4">
    <source>
        <dbReference type="HAMAP-Rule" id="MF_01366"/>
    </source>
</evidence>
<dbReference type="HAMAP" id="MF_01366">
    <property type="entry name" value="Ribosomal_uL13"/>
    <property type="match status" value="1"/>
</dbReference>
<keyword evidence="2 4" id="KW-0689">Ribosomal protein</keyword>
<comment type="subcellular location">
    <subcellularLocation>
        <location evidence="4">Plastid</location>
        <location evidence="4">Chloroplast</location>
    </subcellularLocation>
</comment>
<dbReference type="PANTHER" id="PTHR11545:SF2">
    <property type="entry name" value="LARGE RIBOSOMAL SUBUNIT PROTEIN UL13M"/>
    <property type="match status" value="1"/>
</dbReference>
<evidence type="ECO:0000256" key="2">
    <source>
        <dbReference type="ARBA" id="ARBA00022980"/>
    </source>
</evidence>
<dbReference type="InterPro" id="IPR023563">
    <property type="entry name" value="Ribosomal_uL13_CS"/>
</dbReference>
<dbReference type="RefSeq" id="YP_010032349.1">
    <property type="nucleotide sequence ID" value="NC_053868.1"/>
</dbReference>
<accession>A0A7S6UA18</accession>
<evidence type="ECO:0000256" key="5">
    <source>
        <dbReference type="RuleBase" id="RU003877"/>
    </source>
</evidence>
<dbReference type="PIRSF" id="PIRSF002181">
    <property type="entry name" value="Ribosomal_L13"/>
    <property type="match status" value="1"/>
</dbReference>
<dbReference type="GO" id="GO:0003729">
    <property type="term" value="F:mRNA binding"/>
    <property type="evidence" value="ECO:0007669"/>
    <property type="project" value="TreeGrafter"/>
</dbReference>
<organism evidence="6">
    <name type="scientific">Schizocladia ischiensis</name>
    <dbReference type="NCBI Taxonomy" id="196139"/>
    <lineage>
        <taxon>Eukaryota</taxon>
        <taxon>Sar</taxon>
        <taxon>Stramenopiles</taxon>
        <taxon>Ochrophyta</taxon>
        <taxon>PX clade</taxon>
        <taxon>Schizocladiophyceae</taxon>
        <taxon>Schizocladiales</taxon>
        <taxon>Schizocladiaceae</taxon>
        <taxon>Schizocladia</taxon>
    </lineage>
</organism>
<dbReference type="InterPro" id="IPR005822">
    <property type="entry name" value="Ribosomal_uL13"/>
</dbReference>
<gene>
    <name evidence="4 6" type="primary">rpl13</name>
</gene>
<name>A0A7S6UA18_9STRA</name>